<dbReference type="InterPro" id="IPR038620">
    <property type="entry name" value="YdcP-like_sf"/>
</dbReference>
<protein>
    <submittedName>
        <fullName evidence="1">Uncharacterized protein</fullName>
    </submittedName>
</protein>
<comment type="caution">
    <text evidence="1">The sequence shown here is derived from an EMBL/GenBank/DDBJ whole genome shotgun (WGS) entry which is preliminary data.</text>
</comment>
<accession>A0A3R6EIE6</accession>
<dbReference type="AlphaFoldDB" id="A0A3R6EIE6"/>
<evidence type="ECO:0000313" key="1">
    <source>
        <dbReference type="EMBL" id="RHE94870.1"/>
    </source>
</evidence>
<dbReference type="Proteomes" id="UP000286271">
    <property type="component" value="Unassembled WGS sequence"/>
</dbReference>
<reference evidence="1 2" key="1">
    <citation type="submission" date="2018-08" db="EMBL/GenBank/DDBJ databases">
        <title>A genome reference for cultivated species of the human gut microbiota.</title>
        <authorList>
            <person name="Zou Y."/>
            <person name="Xue W."/>
            <person name="Luo G."/>
        </authorList>
    </citation>
    <scope>NUCLEOTIDE SEQUENCE [LARGE SCALE GENOMIC DNA]</scope>
    <source>
        <strain evidence="1 2">AM27-11</strain>
    </source>
</reference>
<dbReference type="RefSeq" id="WP_118930454.1">
    <property type="nucleotide sequence ID" value="NZ_QSKW01000025.1"/>
</dbReference>
<evidence type="ECO:0000313" key="2">
    <source>
        <dbReference type="Proteomes" id="UP000286271"/>
    </source>
</evidence>
<dbReference type="Gene3D" id="2.40.50.390">
    <property type="entry name" value="Conjugative transposon protein, DUF961"/>
    <property type="match status" value="1"/>
</dbReference>
<gene>
    <name evidence="1" type="ORF">DW707_13750</name>
</gene>
<sequence>MKLSEVVFDFNETFGELMLIGEPKEVYVYADGKRTNELEAIGYPVISTRQWEKFVVKVKETVPSVEFNGKPTPVIFNNLDAKLWQDFRSNEIKISAVADQIEIVNPPRLRVNKGDAQA</sequence>
<organism evidence="1 2">
    <name type="scientific">Roseburia inulinivorans</name>
    <dbReference type="NCBI Taxonomy" id="360807"/>
    <lineage>
        <taxon>Bacteria</taxon>
        <taxon>Bacillati</taxon>
        <taxon>Bacillota</taxon>
        <taxon>Clostridia</taxon>
        <taxon>Lachnospirales</taxon>
        <taxon>Lachnospiraceae</taxon>
        <taxon>Roseburia</taxon>
    </lineage>
</organism>
<proteinExistence type="predicted"/>
<dbReference type="EMBL" id="QSKW01000025">
    <property type="protein sequence ID" value="RHE94870.1"/>
    <property type="molecule type" value="Genomic_DNA"/>
</dbReference>
<name>A0A3R6EIE6_9FIRM</name>